<sequence>MTQWLAQQQTRGAGAVFKTYKKNQALDQFILAQTAIN</sequence>
<gene>
    <name evidence="1" type="ORF">MIZ03_1173</name>
</gene>
<reference evidence="1 2" key="1">
    <citation type="journal article" date="2021" name="Microbiol. Spectr.">
        <title>A Single Bacterium Capable of Oxidation and Reduction of Iron at Circumneutral pH.</title>
        <authorList>
            <person name="Kato S."/>
            <person name="Ohkuma M."/>
        </authorList>
    </citation>
    <scope>NUCLEOTIDE SEQUENCE [LARGE SCALE GENOMIC DNA]</scope>
    <source>
        <strain evidence="1 2">MIZ03</strain>
    </source>
</reference>
<accession>A0ABM7MJ99</accession>
<keyword evidence="2" id="KW-1185">Reference proteome</keyword>
<proteinExistence type="predicted"/>
<organism evidence="1 2">
    <name type="scientific">Rhodoferax lithotrophicus</name>
    <dbReference type="NCBI Taxonomy" id="2798804"/>
    <lineage>
        <taxon>Bacteria</taxon>
        <taxon>Pseudomonadati</taxon>
        <taxon>Pseudomonadota</taxon>
        <taxon>Betaproteobacteria</taxon>
        <taxon>Burkholderiales</taxon>
        <taxon>Comamonadaceae</taxon>
        <taxon>Rhodoferax</taxon>
    </lineage>
</organism>
<protein>
    <submittedName>
        <fullName evidence="1">Uncharacterized protein</fullName>
    </submittedName>
</protein>
<evidence type="ECO:0000313" key="1">
    <source>
        <dbReference type="EMBL" id="BCO26293.1"/>
    </source>
</evidence>
<dbReference type="Proteomes" id="UP000824366">
    <property type="component" value="Chromosome"/>
</dbReference>
<evidence type="ECO:0000313" key="2">
    <source>
        <dbReference type="Proteomes" id="UP000824366"/>
    </source>
</evidence>
<dbReference type="EMBL" id="AP024238">
    <property type="protein sequence ID" value="BCO26293.1"/>
    <property type="molecule type" value="Genomic_DNA"/>
</dbReference>
<name>A0ABM7MJ99_9BURK</name>